<accession>A0A4S8J6B3</accession>
<dbReference type="InterPro" id="IPR018957">
    <property type="entry name" value="Znf_C3HC4_RING-type"/>
</dbReference>
<dbReference type="GO" id="GO:0008270">
    <property type="term" value="F:zinc ion binding"/>
    <property type="evidence" value="ECO:0007669"/>
    <property type="project" value="UniProtKB-KW"/>
</dbReference>
<dbReference type="STRING" id="52838.A0A4S8J6B3"/>
<dbReference type="InterPro" id="IPR038718">
    <property type="entry name" value="SNF2-like_sf"/>
</dbReference>
<evidence type="ECO:0000256" key="9">
    <source>
        <dbReference type="PROSITE-ProRule" id="PRU00175"/>
    </source>
</evidence>
<dbReference type="InterPro" id="IPR050628">
    <property type="entry name" value="SNF2_RAD54_helicase_TF"/>
</dbReference>
<dbReference type="SMART" id="SM00490">
    <property type="entry name" value="HELICc"/>
    <property type="match status" value="1"/>
</dbReference>
<evidence type="ECO:0000259" key="11">
    <source>
        <dbReference type="PROSITE" id="PS50089"/>
    </source>
</evidence>
<name>A0A4S8J6B3_MUSBA</name>
<keyword evidence="4 9" id="KW-0863">Zinc-finger</keyword>
<dbReference type="GO" id="GO:0008094">
    <property type="term" value="F:ATP-dependent activity, acting on DNA"/>
    <property type="evidence" value="ECO:0007669"/>
    <property type="project" value="TreeGrafter"/>
</dbReference>
<dbReference type="GO" id="GO:0016787">
    <property type="term" value="F:hydrolase activity"/>
    <property type="evidence" value="ECO:0007669"/>
    <property type="project" value="UniProtKB-KW"/>
</dbReference>
<dbReference type="InterPro" id="IPR027417">
    <property type="entry name" value="P-loop_NTPase"/>
</dbReference>
<dbReference type="InterPro" id="IPR001841">
    <property type="entry name" value="Znf_RING"/>
</dbReference>
<dbReference type="PROSITE" id="PS51192">
    <property type="entry name" value="HELICASE_ATP_BIND_1"/>
    <property type="match status" value="1"/>
</dbReference>
<keyword evidence="5" id="KW-0378">Hydrolase</keyword>
<dbReference type="SMART" id="SM00184">
    <property type="entry name" value="RING"/>
    <property type="match status" value="1"/>
</dbReference>
<keyword evidence="10" id="KW-0812">Transmembrane</keyword>
<evidence type="ECO:0000256" key="2">
    <source>
        <dbReference type="ARBA" id="ARBA00022723"/>
    </source>
</evidence>
<dbReference type="GO" id="GO:0005524">
    <property type="term" value="F:ATP binding"/>
    <property type="evidence" value="ECO:0007669"/>
    <property type="project" value="UniProtKB-KW"/>
</dbReference>
<dbReference type="AlphaFoldDB" id="A0A4S8J6B3"/>
<keyword evidence="10" id="KW-0472">Membrane</keyword>
<feature type="domain" description="RING-type" evidence="11">
    <location>
        <begin position="366"/>
        <end position="407"/>
    </location>
</feature>
<dbReference type="SUPFAM" id="SSF52540">
    <property type="entry name" value="P-loop containing nucleoside triphosphate hydrolases"/>
    <property type="match status" value="2"/>
</dbReference>
<dbReference type="GO" id="GO:0004386">
    <property type="term" value="F:helicase activity"/>
    <property type="evidence" value="ECO:0007669"/>
    <property type="project" value="UniProtKB-KW"/>
</dbReference>
<dbReference type="Pfam" id="PF00176">
    <property type="entry name" value="SNF2-rel_dom"/>
    <property type="match status" value="2"/>
</dbReference>
<dbReference type="Gene3D" id="3.40.50.300">
    <property type="entry name" value="P-loop containing nucleotide triphosphate hydrolases"/>
    <property type="match status" value="2"/>
</dbReference>
<dbReference type="InterPro" id="IPR017907">
    <property type="entry name" value="Znf_RING_CS"/>
</dbReference>
<feature type="domain" description="Helicase C-terminal" evidence="13">
    <location>
        <begin position="427"/>
        <end position="556"/>
    </location>
</feature>
<keyword evidence="6" id="KW-0347">Helicase</keyword>
<keyword evidence="3" id="KW-0547">Nucleotide-binding</keyword>
<dbReference type="SUPFAM" id="SSF57850">
    <property type="entry name" value="RING/U-box"/>
    <property type="match status" value="1"/>
</dbReference>
<feature type="transmembrane region" description="Helical" evidence="10">
    <location>
        <begin position="62"/>
        <end position="85"/>
    </location>
</feature>
<keyword evidence="7" id="KW-0862">Zinc</keyword>
<evidence type="ECO:0000256" key="6">
    <source>
        <dbReference type="ARBA" id="ARBA00022806"/>
    </source>
</evidence>
<dbReference type="Pfam" id="PF00271">
    <property type="entry name" value="Helicase_C"/>
    <property type="match status" value="1"/>
</dbReference>
<dbReference type="InterPro" id="IPR000330">
    <property type="entry name" value="SNF2_N"/>
</dbReference>
<evidence type="ECO:0000256" key="7">
    <source>
        <dbReference type="ARBA" id="ARBA00022833"/>
    </source>
</evidence>
<dbReference type="CDD" id="cd18793">
    <property type="entry name" value="SF2_C_SNF"/>
    <property type="match status" value="1"/>
</dbReference>
<evidence type="ECO:0000256" key="3">
    <source>
        <dbReference type="ARBA" id="ARBA00022741"/>
    </source>
</evidence>
<dbReference type="Pfam" id="PF00097">
    <property type="entry name" value="zf-C3HC4"/>
    <property type="match status" value="1"/>
</dbReference>
<dbReference type="InterPro" id="IPR014001">
    <property type="entry name" value="Helicase_ATP-bd"/>
</dbReference>
<dbReference type="PANTHER" id="PTHR45626:SF22">
    <property type="entry name" value="DNA REPAIR PROTEIN RAD5"/>
    <property type="match status" value="1"/>
</dbReference>
<dbReference type="PROSITE" id="PS50089">
    <property type="entry name" value="ZF_RING_2"/>
    <property type="match status" value="1"/>
</dbReference>
<keyword evidence="15" id="KW-1185">Reference proteome</keyword>
<dbReference type="PANTHER" id="PTHR45626">
    <property type="entry name" value="TRANSCRIPTION TERMINATION FACTOR 2-RELATED"/>
    <property type="match status" value="1"/>
</dbReference>
<keyword evidence="8" id="KW-0067">ATP-binding</keyword>
<evidence type="ECO:0008006" key="16">
    <source>
        <dbReference type="Google" id="ProtNLM"/>
    </source>
</evidence>
<evidence type="ECO:0000259" key="12">
    <source>
        <dbReference type="PROSITE" id="PS51192"/>
    </source>
</evidence>
<dbReference type="GO" id="GO:0005634">
    <property type="term" value="C:nucleus"/>
    <property type="evidence" value="ECO:0007669"/>
    <property type="project" value="TreeGrafter"/>
</dbReference>
<gene>
    <name evidence="14" type="ORF">C4D60_Mb11t19660</name>
</gene>
<evidence type="ECO:0000259" key="13">
    <source>
        <dbReference type="PROSITE" id="PS51194"/>
    </source>
</evidence>
<sequence length="556" mass="63475">MELATVHKQKPLQDELENHSKPGSLSVFVYYGGDRINDLKVTSEHDVVLTTYGVLASAYKSVCIIIVLLFQLFFVQSLSFSFMSINERPCPLSNQDPEKISIFHEIDWHRVVLDEAHSIKSSKTIVAQSAYALNAYSRWCLTGTPLQNFNEFQLELQHYACTKKELNFEMLGRSLQSSLLLSSYMLNRGATGHGMKNYCSILIENSVWHKLIQRPYEDGDERGLKLVKAILRPLILRRTKDTKDRNGKPILVLPPANFRTVECEQSEAERDFYEALFERSKVRFDQFVAQGKILHNYASILELLLRLRQCCNHPFLVMSRGDTQQYADLNKLARRFLVASHLNPLPTPAYVEEVVEGIRRGEVIECPICLESASDDPVLTPCAHRMCRECLFSSWRTPTGGPCPICRRPLSKSDLITCPSESRFQVDVEKNWKEPSKRSGEKSIVFSQWTAFLDLLEIPLRKGIGFVRLDGKLSRKKREIVLKEFSESRDKMVLLMSLKAGGVGLNLTAASNVFLMDTVEGRMQQVQARKQRMIAGALTDEEVRSARIEELKMLFR</sequence>
<keyword evidence="2" id="KW-0479">Metal-binding</keyword>
<dbReference type="InterPro" id="IPR049730">
    <property type="entry name" value="SNF2/RAD54-like_C"/>
</dbReference>
<reference evidence="14 15" key="1">
    <citation type="journal article" date="2019" name="Nat. Plants">
        <title>Genome sequencing of Musa balbisiana reveals subgenome evolution and function divergence in polyploid bananas.</title>
        <authorList>
            <person name="Yao X."/>
        </authorList>
    </citation>
    <scope>NUCLEOTIDE SEQUENCE [LARGE SCALE GENOMIC DNA]</scope>
    <source>
        <strain evidence="15">cv. DH-PKW</strain>
        <tissue evidence="14">Leaves</tissue>
    </source>
</reference>
<dbReference type="PROSITE" id="PS51194">
    <property type="entry name" value="HELICASE_CTER"/>
    <property type="match status" value="1"/>
</dbReference>
<evidence type="ECO:0000256" key="8">
    <source>
        <dbReference type="ARBA" id="ARBA00022840"/>
    </source>
</evidence>
<evidence type="ECO:0000256" key="5">
    <source>
        <dbReference type="ARBA" id="ARBA00022801"/>
    </source>
</evidence>
<dbReference type="Proteomes" id="UP000317650">
    <property type="component" value="Chromosome 11"/>
</dbReference>
<evidence type="ECO:0000256" key="4">
    <source>
        <dbReference type="ARBA" id="ARBA00022771"/>
    </source>
</evidence>
<evidence type="ECO:0000256" key="10">
    <source>
        <dbReference type="SAM" id="Phobius"/>
    </source>
</evidence>
<feature type="domain" description="Helicase ATP-binding" evidence="12">
    <location>
        <begin position="12"/>
        <end position="163"/>
    </location>
</feature>
<comment type="similarity">
    <text evidence="1">Belongs to the SNF2/RAD54 helicase family. RAD16 subfamily.</text>
</comment>
<dbReference type="Gene3D" id="3.40.50.10810">
    <property type="entry name" value="Tandem AAA-ATPase domain"/>
    <property type="match status" value="1"/>
</dbReference>
<comment type="caution">
    <text evidence="14">The sequence shown here is derived from an EMBL/GenBank/DDBJ whole genome shotgun (WGS) entry which is preliminary data.</text>
</comment>
<evidence type="ECO:0000313" key="14">
    <source>
        <dbReference type="EMBL" id="THU56669.1"/>
    </source>
</evidence>
<dbReference type="InterPro" id="IPR001650">
    <property type="entry name" value="Helicase_C-like"/>
</dbReference>
<evidence type="ECO:0000256" key="1">
    <source>
        <dbReference type="ARBA" id="ARBA00008438"/>
    </source>
</evidence>
<dbReference type="EMBL" id="PYDT01000007">
    <property type="protein sequence ID" value="THU56669.1"/>
    <property type="molecule type" value="Genomic_DNA"/>
</dbReference>
<proteinExistence type="inferred from homology"/>
<dbReference type="Gene3D" id="3.30.40.10">
    <property type="entry name" value="Zinc/RING finger domain, C3HC4 (zinc finger)"/>
    <property type="match status" value="1"/>
</dbReference>
<keyword evidence="10" id="KW-1133">Transmembrane helix</keyword>
<evidence type="ECO:0000313" key="15">
    <source>
        <dbReference type="Proteomes" id="UP000317650"/>
    </source>
</evidence>
<dbReference type="CDD" id="cd18008">
    <property type="entry name" value="DEXDc_SHPRH-like"/>
    <property type="match status" value="1"/>
</dbReference>
<organism evidence="14 15">
    <name type="scientific">Musa balbisiana</name>
    <name type="common">Banana</name>
    <dbReference type="NCBI Taxonomy" id="52838"/>
    <lineage>
        <taxon>Eukaryota</taxon>
        <taxon>Viridiplantae</taxon>
        <taxon>Streptophyta</taxon>
        <taxon>Embryophyta</taxon>
        <taxon>Tracheophyta</taxon>
        <taxon>Spermatophyta</taxon>
        <taxon>Magnoliopsida</taxon>
        <taxon>Liliopsida</taxon>
        <taxon>Zingiberales</taxon>
        <taxon>Musaceae</taxon>
        <taxon>Musa</taxon>
    </lineage>
</organism>
<protein>
    <recommendedName>
        <fullName evidence="16">RING-type domain-containing protein</fullName>
    </recommendedName>
</protein>
<dbReference type="GO" id="GO:0006281">
    <property type="term" value="P:DNA repair"/>
    <property type="evidence" value="ECO:0007669"/>
    <property type="project" value="TreeGrafter"/>
</dbReference>
<dbReference type="PROSITE" id="PS00518">
    <property type="entry name" value="ZF_RING_1"/>
    <property type="match status" value="1"/>
</dbReference>
<dbReference type="InterPro" id="IPR013083">
    <property type="entry name" value="Znf_RING/FYVE/PHD"/>
</dbReference>